<organism evidence="1 2">
    <name type="scientific">Klebsormidium nitens</name>
    <name type="common">Green alga</name>
    <name type="synonym">Ulothrix nitens</name>
    <dbReference type="NCBI Taxonomy" id="105231"/>
    <lineage>
        <taxon>Eukaryota</taxon>
        <taxon>Viridiplantae</taxon>
        <taxon>Streptophyta</taxon>
        <taxon>Klebsormidiophyceae</taxon>
        <taxon>Klebsormidiales</taxon>
        <taxon>Klebsormidiaceae</taxon>
        <taxon>Klebsormidium</taxon>
    </lineage>
</organism>
<reference evidence="1 2" key="1">
    <citation type="journal article" date="2014" name="Nat. Commun.">
        <title>Klebsormidium flaccidum genome reveals primary factors for plant terrestrial adaptation.</title>
        <authorList>
            <person name="Hori K."/>
            <person name="Maruyama F."/>
            <person name="Fujisawa T."/>
            <person name="Togashi T."/>
            <person name="Yamamoto N."/>
            <person name="Seo M."/>
            <person name="Sato S."/>
            <person name="Yamada T."/>
            <person name="Mori H."/>
            <person name="Tajima N."/>
            <person name="Moriyama T."/>
            <person name="Ikeuchi M."/>
            <person name="Watanabe M."/>
            <person name="Wada H."/>
            <person name="Kobayashi K."/>
            <person name="Saito M."/>
            <person name="Masuda T."/>
            <person name="Sasaki-Sekimoto Y."/>
            <person name="Mashiguchi K."/>
            <person name="Awai K."/>
            <person name="Shimojima M."/>
            <person name="Masuda S."/>
            <person name="Iwai M."/>
            <person name="Nobusawa T."/>
            <person name="Narise T."/>
            <person name="Kondo S."/>
            <person name="Saito H."/>
            <person name="Sato R."/>
            <person name="Murakawa M."/>
            <person name="Ihara Y."/>
            <person name="Oshima-Yamada Y."/>
            <person name="Ohtaka K."/>
            <person name="Satoh M."/>
            <person name="Sonobe K."/>
            <person name="Ishii M."/>
            <person name="Ohtani R."/>
            <person name="Kanamori-Sato M."/>
            <person name="Honoki R."/>
            <person name="Miyazaki D."/>
            <person name="Mochizuki H."/>
            <person name="Umetsu J."/>
            <person name="Higashi K."/>
            <person name="Shibata D."/>
            <person name="Kamiya Y."/>
            <person name="Sato N."/>
            <person name="Nakamura Y."/>
            <person name="Tabata S."/>
            <person name="Ida S."/>
            <person name="Kurokawa K."/>
            <person name="Ohta H."/>
        </authorList>
    </citation>
    <scope>NUCLEOTIDE SEQUENCE [LARGE SCALE GENOMIC DNA]</scope>
    <source>
        <strain evidence="1 2">NIES-2285</strain>
    </source>
</reference>
<evidence type="ECO:0000313" key="2">
    <source>
        <dbReference type="Proteomes" id="UP000054558"/>
    </source>
</evidence>
<dbReference type="PANTHER" id="PTHR13318">
    <property type="entry name" value="PARTNER OF PAIRED, ISOFORM B-RELATED"/>
    <property type="match status" value="1"/>
</dbReference>
<name>A0A1Y1HKK7_KLENI</name>
<dbReference type="Proteomes" id="UP000054558">
    <property type="component" value="Unassembled WGS sequence"/>
</dbReference>
<sequence length="451" mass="49540">MATLGSAVGRSGSLSIMEAVPLEMLAYILSLAVKGDSVTTASCKLVSKDWRDLTRLSSTKLVIQGDDAVPKIIRPNVSLKRALDKNPQIVELALHIDSRGEYWDDGEEEWGVNWDRIRILCALPVRAWTEVTLHLSDDAETCSFSRLLAASKDTLRKLHMDIELFLLMDLEVVLRELRQLTHLTVRGLGSLEPRSLLAILDTAGRSPLLNVRELDVDEFAWYDPPDGVMHPTRGQSFAKLQQVFPNLENLTVRGSGKGITRDDYVALLGGLPRLRNLVIEGESLAVVDNTVLQTLAQKCPLLEALVLARKGVRNVHLLGEEDDGMGTRLTAAGIASLLGSCSSLRNLKLSNLPVIGDEDWAPLLLKMRSLEYFEGPFPCRSAIKSFAILSNLRELAFVQDQEVQQQDLISISKVARLLPKCTKLRVVAPGLNPATAEAVRIQLPGVGIPNA</sequence>
<accession>A0A1Y1HKK7</accession>
<dbReference type="EMBL" id="DF236973">
    <property type="protein sequence ID" value="GAQ79120.1"/>
    <property type="molecule type" value="Genomic_DNA"/>
</dbReference>
<proteinExistence type="predicted"/>
<dbReference type="Gene3D" id="3.80.10.10">
    <property type="entry name" value="Ribonuclease Inhibitor"/>
    <property type="match status" value="1"/>
</dbReference>
<dbReference type="InterPro" id="IPR032675">
    <property type="entry name" value="LRR_dom_sf"/>
</dbReference>
<evidence type="ECO:0008006" key="3">
    <source>
        <dbReference type="Google" id="ProtNLM"/>
    </source>
</evidence>
<dbReference type="SUPFAM" id="SSF52047">
    <property type="entry name" value="RNI-like"/>
    <property type="match status" value="1"/>
</dbReference>
<gene>
    <name evidence="1" type="ORF">KFL_000240515</name>
</gene>
<keyword evidence="2" id="KW-1185">Reference proteome</keyword>
<protein>
    <recommendedName>
        <fullName evidence="3">F-box domain-containing protein</fullName>
    </recommendedName>
</protein>
<dbReference type="AlphaFoldDB" id="A0A1Y1HKK7"/>
<evidence type="ECO:0000313" key="1">
    <source>
        <dbReference type="EMBL" id="GAQ79120.1"/>
    </source>
</evidence>
<dbReference type="PANTHER" id="PTHR13318:SF95">
    <property type="entry name" value="F-BOX PROTEIN YLR352W"/>
    <property type="match status" value="1"/>
</dbReference>